<sequence length="231" mass="24711">MGDLSSQIHAHALKAACRHPAEGRARSIWPFRETAEIQASDRSAVESGTRLGSPSVYFVTARPRDYKASRYPITHPLGHTTGSASPSPGGSAAAGRDSYPPPLSPFGTHYSARAGVRMAALEDFSMRLERRLVTYRALGLGTIRYTTTPPTHIAPVCHQTIKDQAFGVAVWGHSGGLVTPFAPNKCLDARGGNMRVFRVRAGASPSAHTPPAGENIAKSARHLHRAGMTRP</sequence>
<organism evidence="2 3">
    <name type="scientific">Purpureocillium lilacinum</name>
    <name type="common">Paecilomyces lilacinus</name>
    <dbReference type="NCBI Taxonomy" id="33203"/>
    <lineage>
        <taxon>Eukaryota</taxon>
        <taxon>Fungi</taxon>
        <taxon>Dikarya</taxon>
        <taxon>Ascomycota</taxon>
        <taxon>Pezizomycotina</taxon>
        <taxon>Sordariomycetes</taxon>
        <taxon>Hypocreomycetidae</taxon>
        <taxon>Hypocreales</taxon>
        <taxon>Ophiocordycipitaceae</taxon>
        <taxon>Purpureocillium</taxon>
    </lineage>
</organism>
<evidence type="ECO:0000313" key="2">
    <source>
        <dbReference type="EMBL" id="KAK4073339.1"/>
    </source>
</evidence>
<keyword evidence="3" id="KW-1185">Reference proteome</keyword>
<gene>
    <name evidence="2" type="ORF">Purlil1_13046</name>
</gene>
<name>A0ABR0BF59_PURLI</name>
<feature type="region of interest" description="Disordered" evidence="1">
    <location>
        <begin position="72"/>
        <end position="100"/>
    </location>
</feature>
<reference evidence="2 3" key="1">
    <citation type="journal article" date="2024" name="Microbiol. Resour. Announc.">
        <title>Genome annotations for the ascomycete fungi Trichoderma harzianum, Trichoderma aggressivum, and Purpureocillium lilacinum.</title>
        <authorList>
            <person name="Beijen E.P.W."/>
            <person name="Ohm R.A."/>
        </authorList>
    </citation>
    <scope>NUCLEOTIDE SEQUENCE [LARGE SCALE GENOMIC DNA]</scope>
    <source>
        <strain evidence="2 3">CBS 150709</strain>
    </source>
</reference>
<evidence type="ECO:0000313" key="3">
    <source>
        <dbReference type="Proteomes" id="UP001287286"/>
    </source>
</evidence>
<proteinExistence type="predicted"/>
<feature type="compositionally biased region" description="Low complexity" evidence="1">
    <location>
        <begin position="82"/>
        <end position="95"/>
    </location>
</feature>
<evidence type="ECO:0000256" key="1">
    <source>
        <dbReference type="SAM" id="MobiDB-lite"/>
    </source>
</evidence>
<dbReference type="Proteomes" id="UP001287286">
    <property type="component" value="Unassembled WGS sequence"/>
</dbReference>
<accession>A0ABR0BF59</accession>
<dbReference type="EMBL" id="JAWRVI010000160">
    <property type="protein sequence ID" value="KAK4073339.1"/>
    <property type="molecule type" value="Genomic_DNA"/>
</dbReference>
<comment type="caution">
    <text evidence="2">The sequence shown here is derived from an EMBL/GenBank/DDBJ whole genome shotgun (WGS) entry which is preliminary data.</text>
</comment>
<protein>
    <submittedName>
        <fullName evidence="2">Uncharacterized protein</fullName>
    </submittedName>
</protein>